<evidence type="ECO:0008006" key="4">
    <source>
        <dbReference type="Google" id="ProtNLM"/>
    </source>
</evidence>
<feature type="transmembrane region" description="Helical" evidence="1">
    <location>
        <begin position="286"/>
        <end position="312"/>
    </location>
</feature>
<evidence type="ECO:0000313" key="2">
    <source>
        <dbReference type="EMBL" id="MFL9839526.1"/>
    </source>
</evidence>
<keyword evidence="1" id="KW-0472">Membrane</keyword>
<dbReference type="EMBL" id="JBELQC010000001">
    <property type="protein sequence ID" value="MFL9839526.1"/>
    <property type="molecule type" value="Genomic_DNA"/>
</dbReference>
<keyword evidence="3" id="KW-1185">Reference proteome</keyword>
<feature type="transmembrane region" description="Helical" evidence="1">
    <location>
        <begin position="106"/>
        <end position="124"/>
    </location>
</feature>
<feature type="transmembrane region" description="Helical" evidence="1">
    <location>
        <begin position="363"/>
        <end position="381"/>
    </location>
</feature>
<feature type="transmembrane region" description="Helical" evidence="1">
    <location>
        <begin position="161"/>
        <end position="177"/>
    </location>
</feature>
<reference evidence="2 3" key="1">
    <citation type="submission" date="2024-06" db="EMBL/GenBank/DDBJ databases">
        <authorList>
            <person name="Kaempfer P."/>
            <person name="Viver T."/>
        </authorList>
    </citation>
    <scope>NUCLEOTIDE SEQUENCE [LARGE SCALE GENOMIC DNA]</scope>
    <source>
        <strain evidence="2 3">ST-64</strain>
    </source>
</reference>
<name>A0ABW8YGZ6_9SPHN</name>
<keyword evidence="1" id="KW-0812">Transmembrane</keyword>
<feature type="transmembrane region" description="Helical" evidence="1">
    <location>
        <begin position="197"/>
        <end position="214"/>
    </location>
</feature>
<gene>
    <name evidence="2" type="ORF">ABS767_01005</name>
</gene>
<comment type="caution">
    <text evidence="2">The sequence shown here is derived from an EMBL/GenBank/DDBJ whole genome shotgun (WGS) entry which is preliminary data.</text>
</comment>
<dbReference type="Proteomes" id="UP001629244">
    <property type="component" value="Unassembled WGS sequence"/>
</dbReference>
<keyword evidence="1" id="KW-1133">Transmembrane helix</keyword>
<dbReference type="RefSeq" id="WP_408076498.1">
    <property type="nucleotide sequence ID" value="NZ_JBELQC010000001.1"/>
</dbReference>
<sequence length="560" mass="57736">MGAARTTVWRDSAVAAALAALLGAVWAWRDWAALAALRLPDTDDVMRLQQIRDWLAGQGFADLAQHRLGLSGLEMHWSRLPDLVPGAIIALLTPVTGAHAAELVAVILWPLVLFAMALMLIGSITRRLAGSAPVAIVVAALAYPANALFLPGRIDHHGLQLVLLLALVHAVIGRGGWRSGIAAGLASVASLVVGMETAPFLALGGGVLALRWVVAEEDERARFAGYAVSLVIGLGASALVFRTSGWSVASCDAFAAPLWRAAQVAAVAPLVLALAGRWLGTPRLRLVGGALVGAIALAVALALSPACLSPYGGVDPLLERLWLAQVAEAQPLFAAPLDHAIGYVGLAAVGLAATLWQWWRTRGAGWAALAAFQLIAMTLAVVQLRGVYAGTLLAAPGLAALIARARQHGPVALAGAWIASAGFVYPALGRLAAAEPPVAQCDGGALLGRLAVLPAGTVAAPIDLGAYALATGPHRVLAAPYHRNADGNLAVYRLMLMPVAAARAEAARLELDYLADCGSAWQELGTPSPGSLLAALRAGRAPAWLVPVAPGSTVYRVEAE</sequence>
<evidence type="ECO:0000313" key="3">
    <source>
        <dbReference type="Proteomes" id="UP001629244"/>
    </source>
</evidence>
<proteinExistence type="predicted"/>
<feature type="transmembrane region" description="Helical" evidence="1">
    <location>
        <begin position="261"/>
        <end position="279"/>
    </location>
</feature>
<feature type="transmembrane region" description="Helical" evidence="1">
    <location>
        <begin position="332"/>
        <end position="356"/>
    </location>
</feature>
<feature type="transmembrane region" description="Helical" evidence="1">
    <location>
        <begin position="130"/>
        <end position="149"/>
    </location>
</feature>
<protein>
    <recommendedName>
        <fullName evidence="4">4-amino-4-deoxy-L-arabinose transferase</fullName>
    </recommendedName>
</protein>
<evidence type="ECO:0000256" key="1">
    <source>
        <dbReference type="SAM" id="Phobius"/>
    </source>
</evidence>
<accession>A0ABW8YGZ6</accession>
<feature type="transmembrane region" description="Helical" evidence="1">
    <location>
        <begin position="223"/>
        <end position="241"/>
    </location>
</feature>
<organism evidence="2 3">
    <name type="scientific">Sphingomonas plantiphila</name>
    <dbReference type="NCBI Taxonomy" id="3163295"/>
    <lineage>
        <taxon>Bacteria</taxon>
        <taxon>Pseudomonadati</taxon>
        <taxon>Pseudomonadota</taxon>
        <taxon>Alphaproteobacteria</taxon>
        <taxon>Sphingomonadales</taxon>
        <taxon>Sphingomonadaceae</taxon>
        <taxon>Sphingomonas</taxon>
    </lineage>
</organism>